<dbReference type="Proteomes" id="UP000002497">
    <property type="component" value="Unassembled WGS sequence"/>
</dbReference>
<evidence type="ECO:0000313" key="3">
    <source>
        <dbReference type="Proteomes" id="UP000002497"/>
    </source>
</evidence>
<accession>E9DJ92</accession>
<gene>
    <name evidence="2" type="ORF">CPSG_09891</name>
</gene>
<protein>
    <submittedName>
        <fullName evidence="2">Predicted protein</fullName>
    </submittedName>
</protein>
<reference evidence="3" key="2">
    <citation type="submission" date="2010-03" db="EMBL/GenBank/DDBJ databases">
        <title>The genome sequence of Coccidioides posadasii strain Silveira.</title>
        <authorList>
            <consortium name="The Broad Institute Genome Sequencing Center for Infectious Disease"/>
            <person name="Neafsey D."/>
            <person name="Orbach M."/>
            <person name="Henn M.R."/>
            <person name="Cole G.T."/>
            <person name="Galgiani J."/>
            <person name="Gardner M.J."/>
            <person name="Kirkland T.N."/>
            <person name="Taylor J.W."/>
            <person name="Young S.K."/>
            <person name="Zeng Q."/>
            <person name="Koehrsen M."/>
            <person name="Alvarado L."/>
            <person name="Berlin A."/>
            <person name="Borenstein D."/>
            <person name="Chapman S.B."/>
            <person name="Chen Z."/>
            <person name="Engels R."/>
            <person name="Freedman E."/>
            <person name="Gellesch M."/>
            <person name="Goldberg J."/>
            <person name="Griggs A."/>
            <person name="Gujja S."/>
            <person name="Heilman E."/>
            <person name="Heiman D."/>
            <person name="Howarth C."/>
            <person name="Jen D."/>
            <person name="Larson L."/>
            <person name="Mehta T."/>
            <person name="Neiman D."/>
            <person name="Park D."/>
            <person name="Pearson M."/>
            <person name="Richards J."/>
            <person name="Roberts A."/>
            <person name="Saif S."/>
            <person name="Shea T."/>
            <person name="Shenoy N."/>
            <person name="Sisk P."/>
            <person name="Stolte C."/>
            <person name="Sykes S."/>
            <person name="Walk T."/>
            <person name="White J."/>
            <person name="Yandava C."/>
            <person name="Haas B."/>
            <person name="Nusbaum C."/>
            <person name="Birren B."/>
        </authorList>
    </citation>
    <scope>NUCLEOTIDE SEQUENCE [LARGE SCALE GENOMIC DNA]</scope>
    <source>
        <strain evidence="3">RMSCC 757 / Silveira</strain>
    </source>
</reference>
<proteinExistence type="predicted"/>
<sequence length="132" mass="15040">MLEVLRPPFLRSTYTRPEEHLRELNFRESKATKVPVTSSTNPPSRFDFAATSLVLNTDDNTSIAVKISRRRLWIFVTQEIICTPLPRPDLPNFRHARSQQTPRRTEASSKAGQYGVSEIGTLYLSNRPSNVP</sequence>
<reference evidence="3" key="1">
    <citation type="journal article" date="2010" name="Genome Res.">
        <title>Population genomic sequencing of Coccidioides fungi reveals recent hybridization and transposon control.</title>
        <authorList>
            <person name="Neafsey D.E."/>
            <person name="Barker B.M."/>
            <person name="Sharpton T.J."/>
            <person name="Stajich J.E."/>
            <person name="Park D.J."/>
            <person name="Whiston E."/>
            <person name="Hung C.-Y."/>
            <person name="McMahan C."/>
            <person name="White J."/>
            <person name="Sykes S."/>
            <person name="Heiman D."/>
            <person name="Young S."/>
            <person name="Zeng Q."/>
            <person name="Abouelleil A."/>
            <person name="Aftuck L."/>
            <person name="Bessette D."/>
            <person name="Brown A."/>
            <person name="FitzGerald M."/>
            <person name="Lui A."/>
            <person name="Macdonald J.P."/>
            <person name="Priest M."/>
            <person name="Orbach M.J."/>
            <person name="Galgiani J.N."/>
            <person name="Kirkland T.N."/>
            <person name="Cole G.T."/>
            <person name="Birren B.W."/>
            <person name="Henn M.R."/>
            <person name="Taylor J.W."/>
            <person name="Rounsley S.D."/>
        </authorList>
    </citation>
    <scope>NUCLEOTIDE SEQUENCE [LARGE SCALE GENOMIC DNA]</scope>
    <source>
        <strain evidence="3">RMSCC 757 / Silveira</strain>
    </source>
</reference>
<evidence type="ECO:0000313" key="2">
    <source>
        <dbReference type="EMBL" id="EFW13543.1"/>
    </source>
</evidence>
<dbReference type="AlphaFoldDB" id="E9DJ92"/>
<organism evidence="3">
    <name type="scientific">Coccidioides posadasii (strain RMSCC 757 / Silveira)</name>
    <name type="common">Valley fever fungus</name>
    <dbReference type="NCBI Taxonomy" id="443226"/>
    <lineage>
        <taxon>Eukaryota</taxon>
        <taxon>Fungi</taxon>
        <taxon>Dikarya</taxon>
        <taxon>Ascomycota</taxon>
        <taxon>Pezizomycotina</taxon>
        <taxon>Eurotiomycetes</taxon>
        <taxon>Eurotiomycetidae</taxon>
        <taxon>Onygenales</taxon>
        <taxon>Onygenaceae</taxon>
        <taxon>Coccidioides</taxon>
    </lineage>
</organism>
<keyword evidence="3" id="KW-1185">Reference proteome</keyword>
<evidence type="ECO:0000256" key="1">
    <source>
        <dbReference type="SAM" id="MobiDB-lite"/>
    </source>
</evidence>
<dbReference type="HOGENOM" id="CLU_1916892_0_0_1"/>
<name>E9DJ92_COCPS</name>
<dbReference type="EMBL" id="GL636514">
    <property type="protein sequence ID" value="EFW13543.1"/>
    <property type="molecule type" value="Genomic_DNA"/>
</dbReference>
<feature type="region of interest" description="Disordered" evidence="1">
    <location>
        <begin position="86"/>
        <end position="112"/>
    </location>
</feature>
<dbReference type="VEuPathDB" id="FungiDB:CPSG_09891"/>